<feature type="compositionally biased region" description="Low complexity" evidence="1">
    <location>
        <begin position="61"/>
        <end position="97"/>
    </location>
</feature>
<feature type="compositionally biased region" description="Low complexity" evidence="1">
    <location>
        <begin position="109"/>
        <end position="125"/>
    </location>
</feature>
<feature type="compositionally biased region" description="Low complexity" evidence="1">
    <location>
        <begin position="302"/>
        <end position="324"/>
    </location>
</feature>
<proteinExistence type="predicted"/>
<dbReference type="Pfam" id="PF06916">
    <property type="entry name" value="FAM210A-B_dom"/>
    <property type="match status" value="1"/>
</dbReference>
<keyword evidence="2" id="KW-0472">Membrane</keyword>
<evidence type="ECO:0000259" key="3">
    <source>
        <dbReference type="Pfam" id="PF06916"/>
    </source>
</evidence>
<feature type="domain" description="DUF1279" evidence="3">
    <location>
        <begin position="130"/>
        <end position="283"/>
    </location>
</feature>
<feature type="region of interest" description="Disordered" evidence="1">
    <location>
        <begin position="300"/>
        <end position="340"/>
    </location>
</feature>
<dbReference type="GeneID" id="19173772"/>
<dbReference type="InterPro" id="IPR045866">
    <property type="entry name" value="FAM210A/B-like"/>
</dbReference>
<dbReference type="GO" id="GO:0005739">
    <property type="term" value="C:mitochondrion"/>
    <property type="evidence" value="ECO:0007669"/>
    <property type="project" value="TreeGrafter"/>
</dbReference>
<feature type="compositionally biased region" description="Polar residues" evidence="1">
    <location>
        <begin position="39"/>
        <end position="48"/>
    </location>
</feature>
<dbReference type="RefSeq" id="XP_007737972.1">
    <property type="nucleotide sequence ID" value="XM_007739782.1"/>
</dbReference>
<name>W9XAG0_9EURO</name>
<dbReference type="InterPro" id="IPR009688">
    <property type="entry name" value="FAM210A/B-like_dom"/>
</dbReference>
<dbReference type="STRING" id="1182542.W9XAG0"/>
<gene>
    <name evidence="4" type="ORF">A1O3_09688</name>
</gene>
<dbReference type="PANTHER" id="PTHR21377">
    <property type="entry name" value="PROTEIN FAM210B, MITOCHONDRIAL"/>
    <property type="match status" value="1"/>
</dbReference>
<keyword evidence="2" id="KW-0812">Transmembrane</keyword>
<dbReference type="HOGENOM" id="CLU_059211_0_1_1"/>
<feature type="transmembrane region" description="Helical" evidence="2">
    <location>
        <begin position="139"/>
        <end position="162"/>
    </location>
</feature>
<keyword evidence="2" id="KW-1133">Transmembrane helix</keyword>
<dbReference type="eggNOG" id="KOG4526">
    <property type="taxonomic scope" value="Eukaryota"/>
</dbReference>
<keyword evidence="5" id="KW-1185">Reference proteome</keyword>
<evidence type="ECO:0000256" key="1">
    <source>
        <dbReference type="SAM" id="MobiDB-lite"/>
    </source>
</evidence>
<evidence type="ECO:0000313" key="5">
    <source>
        <dbReference type="Proteomes" id="UP000019478"/>
    </source>
</evidence>
<reference evidence="4 5" key="1">
    <citation type="submission" date="2013-03" db="EMBL/GenBank/DDBJ databases">
        <title>The Genome Sequence of Capronia epimyces CBS 606.96.</title>
        <authorList>
            <consortium name="The Broad Institute Genomics Platform"/>
            <person name="Cuomo C."/>
            <person name="de Hoog S."/>
            <person name="Gorbushina A."/>
            <person name="Walker B."/>
            <person name="Young S.K."/>
            <person name="Zeng Q."/>
            <person name="Gargeya S."/>
            <person name="Fitzgerald M."/>
            <person name="Haas B."/>
            <person name="Abouelleil A."/>
            <person name="Allen A.W."/>
            <person name="Alvarado L."/>
            <person name="Arachchi H.M."/>
            <person name="Berlin A.M."/>
            <person name="Chapman S.B."/>
            <person name="Gainer-Dewar J."/>
            <person name="Goldberg J."/>
            <person name="Griggs A."/>
            <person name="Gujja S."/>
            <person name="Hansen M."/>
            <person name="Howarth C."/>
            <person name="Imamovic A."/>
            <person name="Ireland A."/>
            <person name="Larimer J."/>
            <person name="McCowan C."/>
            <person name="Murphy C."/>
            <person name="Pearson M."/>
            <person name="Poon T.W."/>
            <person name="Priest M."/>
            <person name="Roberts A."/>
            <person name="Saif S."/>
            <person name="Shea T."/>
            <person name="Sisk P."/>
            <person name="Sykes S."/>
            <person name="Wortman J."/>
            <person name="Nusbaum C."/>
            <person name="Birren B."/>
        </authorList>
    </citation>
    <scope>NUCLEOTIDE SEQUENCE [LARGE SCALE GENOMIC DNA]</scope>
    <source>
        <strain evidence="4 5">CBS 606.96</strain>
    </source>
</reference>
<evidence type="ECO:0000313" key="4">
    <source>
        <dbReference type="EMBL" id="EXJ77462.1"/>
    </source>
</evidence>
<feature type="region of interest" description="Disordered" evidence="1">
    <location>
        <begin position="39"/>
        <end position="125"/>
    </location>
</feature>
<protein>
    <recommendedName>
        <fullName evidence="3">DUF1279 domain-containing protein</fullName>
    </recommendedName>
</protein>
<sequence>MKSMRSLPARHALEQLFQTRPVLPLQGRQAFNQALLRATSPSHQTASFRTRAGRVSQPSLTTRTTTRTIHSQRLPNNPLRSPNRPSPSSSPSRSTNPFLQSFRRRGGRRSNSSSSSGSASGPQEKLSLSQRLKKLSREYGWSALGVYLLLTALDFPFCFLAVRLLGTDRIGHWEHVVVSYVKGLINWPATTTAAVAEDVDSAVGTAEKPGNADVVASKRILDEQSHEQYVKENADTVSDHGYKEAEKANSGANASIWTQLALAYAIHKSFIFVRVPLTAAVTPKVVKTLRSWGWNIGKVPKSSSAGASAGASSNTSSSVAATQAGKTGVNTRGSKVRPED</sequence>
<comment type="caution">
    <text evidence="4">The sequence shown here is derived from an EMBL/GenBank/DDBJ whole genome shotgun (WGS) entry which is preliminary data.</text>
</comment>
<evidence type="ECO:0000256" key="2">
    <source>
        <dbReference type="SAM" id="Phobius"/>
    </source>
</evidence>
<organism evidence="4 5">
    <name type="scientific">Capronia epimyces CBS 606.96</name>
    <dbReference type="NCBI Taxonomy" id="1182542"/>
    <lineage>
        <taxon>Eukaryota</taxon>
        <taxon>Fungi</taxon>
        <taxon>Dikarya</taxon>
        <taxon>Ascomycota</taxon>
        <taxon>Pezizomycotina</taxon>
        <taxon>Eurotiomycetes</taxon>
        <taxon>Chaetothyriomycetidae</taxon>
        <taxon>Chaetothyriales</taxon>
        <taxon>Herpotrichiellaceae</taxon>
        <taxon>Capronia</taxon>
    </lineage>
</organism>
<dbReference type="EMBL" id="AMGY01000010">
    <property type="protein sequence ID" value="EXJ77462.1"/>
    <property type="molecule type" value="Genomic_DNA"/>
</dbReference>
<accession>W9XAG0</accession>
<dbReference type="AlphaFoldDB" id="W9XAG0"/>
<dbReference type="OrthoDB" id="426386at2759"/>
<dbReference type="Proteomes" id="UP000019478">
    <property type="component" value="Unassembled WGS sequence"/>
</dbReference>
<dbReference type="PANTHER" id="PTHR21377:SF0">
    <property type="entry name" value="PROTEIN FAM210B, MITOCHONDRIAL"/>
    <property type="match status" value="1"/>
</dbReference>